<dbReference type="NCBIfam" id="TIGR03142">
    <property type="entry name" value="cytochro_ccmI"/>
    <property type="match status" value="1"/>
</dbReference>
<evidence type="ECO:0000256" key="4">
    <source>
        <dbReference type="ARBA" id="ARBA00022803"/>
    </source>
</evidence>
<dbReference type="PANTHER" id="PTHR47870:SF1">
    <property type="entry name" value="CYTOCHROME C-TYPE BIOGENESIS PROTEIN CCMH"/>
    <property type="match status" value="1"/>
</dbReference>
<comment type="subcellular location">
    <subcellularLocation>
        <location evidence="1">Cell envelope</location>
    </subcellularLocation>
</comment>
<dbReference type="Proteomes" id="UP000249590">
    <property type="component" value="Unassembled WGS sequence"/>
</dbReference>
<dbReference type="GO" id="GO:0017004">
    <property type="term" value="P:cytochrome complex assembly"/>
    <property type="evidence" value="ECO:0007669"/>
    <property type="project" value="UniProtKB-KW"/>
</dbReference>
<dbReference type="Pfam" id="PF23914">
    <property type="entry name" value="TPR_CcmH_CycH"/>
    <property type="match status" value="1"/>
</dbReference>
<keyword evidence="3" id="KW-0201">Cytochrome c-type biogenesis</keyword>
<feature type="repeat" description="TPR" evidence="5">
    <location>
        <begin position="148"/>
        <end position="181"/>
    </location>
</feature>
<evidence type="ECO:0000256" key="3">
    <source>
        <dbReference type="ARBA" id="ARBA00022748"/>
    </source>
</evidence>
<keyword evidence="6" id="KW-0812">Transmembrane</keyword>
<dbReference type="RefSeq" id="WP_111347529.1">
    <property type="nucleotide sequence ID" value="NZ_QHHQ01000003.1"/>
</dbReference>
<reference evidence="8 9" key="1">
    <citation type="submission" date="2018-05" db="EMBL/GenBank/DDBJ databases">
        <title>Acuticoccus sediminis sp. nov., isolated from deep-sea sediment of Indian Ocean.</title>
        <authorList>
            <person name="Liu X."/>
            <person name="Lai Q."/>
            <person name="Du Y."/>
            <person name="Sun F."/>
            <person name="Zhang X."/>
            <person name="Wang S."/>
            <person name="Shao Z."/>
        </authorList>
    </citation>
    <scope>NUCLEOTIDE SEQUENCE [LARGE SCALE GENOMIC DNA]</scope>
    <source>
        <strain evidence="8 9">PTG4-2</strain>
    </source>
</reference>
<dbReference type="SUPFAM" id="SSF48452">
    <property type="entry name" value="TPR-like"/>
    <property type="match status" value="1"/>
</dbReference>
<gene>
    <name evidence="8" type="primary">ccmI</name>
    <name evidence="8" type="ORF">DLJ53_17390</name>
</gene>
<evidence type="ECO:0000259" key="7">
    <source>
        <dbReference type="Pfam" id="PF23914"/>
    </source>
</evidence>
<dbReference type="Gene3D" id="1.25.40.10">
    <property type="entry name" value="Tetratricopeptide repeat domain"/>
    <property type="match status" value="1"/>
</dbReference>
<dbReference type="InterPro" id="IPR056413">
    <property type="entry name" value="TPR_CcmH_CycH"/>
</dbReference>
<dbReference type="GO" id="GO:0030313">
    <property type="term" value="C:cell envelope"/>
    <property type="evidence" value="ECO:0007669"/>
    <property type="project" value="UniProtKB-SubCell"/>
</dbReference>
<dbReference type="InterPro" id="IPR051263">
    <property type="entry name" value="C-type_cytochrome_biogenesis"/>
</dbReference>
<feature type="domain" description="Cytochrome c-type biogenesis protein H TPR" evidence="7">
    <location>
        <begin position="112"/>
        <end position="248"/>
    </location>
</feature>
<dbReference type="AlphaFoldDB" id="A0A8B2NRR6"/>
<keyword evidence="4 5" id="KW-0802">TPR repeat</keyword>
<accession>A0A8B2NRR6</accession>
<evidence type="ECO:0000313" key="8">
    <source>
        <dbReference type="EMBL" id="RAI01000.1"/>
    </source>
</evidence>
<keyword evidence="6" id="KW-1133">Transmembrane helix</keyword>
<dbReference type="InterPro" id="IPR011990">
    <property type="entry name" value="TPR-like_helical_dom_sf"/>
</dbReference>
<dbReference type="InterPro" id="IPR019734">
    <property type="entry name" value="TPR_rpt"/>
</dbReference>
<keyword evidence="9" id="KW-1185">Reference proteome</keyword>
<name>A0A8B2NRR6_9HYPH</name>
<proteinExistence type="predicted"/>
<dbReference type="EMBL" id="QHHQ01000003">
    <property type="protein sequence ID" value="RAI01000.1"/>
    <property type="molecule type" value="Genomic_DNA"/>
</dbReference>
<organism evidence="8 9">
    <name type="scientific">Acuticoccus sediminis</name>
    <dbReference type="NCBI Taxonomy" id="2184697"/>
    <lineage>
        <taxon>Bacteria</taxon>
        <taxon>Pseudomonadati</taxon>
        <taxon>Pseudomonadota</taxon>
        <taxon>Alphaproteobacteria</taxon>
        <taxon>Hyphomicrobiales</taxon>
        <taxon>Amorphaceae</taxon>
        <taxon>Acuticoccus</taxon>
    </lineage>
</organism>
<evidence type="ECO:0000256" key="2">
    <source>
        <dbReference type="ARBA" id="ARBA00022737"/>
    </source>
</evidence>
<dbReference type="GO" id="GO:0005886">
    <property type="term" value="C:plasma membrane"/>
    <property type="evidence" value="ECO:0007669"/>
    <property type="project" value="TreeGrafter"/>
</dbReference>
<dbReference type="OrthoDB" id="9815847at2"/>
<sequence>MVLWIVFAVLALLTLALVCRPLLASGEPAVGGSDEVVYAAQLEEIETDRANGTIGEEEAKAARTEVARRLLRAHREAGEAAAIGRRRWVVAAILVVLIPAVTVAGYLTLGMPGYGDRPLAERQQTSGTDVAELLSQAEARLAAHPEEGEGWAAIAPMYLRLTRFADAAEAYRRAIDLLGEDARLLTGRGQALMFAGGGTVPDEAVALFERASALEPEAVAPRVFLAVADRQRGDLGAAAKRWASLLESSDGTENWLPLARSEIAALQQTDAAAGGTAAAALAAQPGAGPRIPAAQQGGPNPSSSAAAAIAALPAEQRAAQIEGMVEGLAARLEADGGSVDEWVRLVRSYRVLGRDEDAAAARTKALAALDETDRAAFTQAVGPATDGR</sequence>
<evidence type="ECO:0000313" key="9">
    <source>
        <dbReference type="Proteomes" id="UP000249590"/>
    </source>
</evidence>
<keyword evidence="2" id="KW-0677">Repeat</keyword>
<evidence type="ECO:0000256" key="6">
    <source>
        <dbReference type="SAM" id="Phobius"/>
    </source>
</evidence>
<comment type="caution">
    <text evidence="8">The sequence shown here is derived from an EMBL/GenBank/DDBJ whole genome shotgun (WGS) entry which is preliminary data.</text>
</comment>
<dbReference type="PROSITE" id="PS50005">
    <property type="entry name" value="TPR"/>
    <property type="match status" value="1"/>
</dbReference>
<keyword evidence="6" id="KW-0472">Membrane</keyword>
<protein>
    <submittedName>
        <fullName evidence="8">C-type cytochrome biogenesis protein CcmI</fullName>
    </submittedName>
</protein>
<dbReference type="InterPro" id="IPR017560">
    <property type="entry name" value="Cyt_c_biogenesis_CcmI"/>
</dbReference>
<evidence type="ECO:0000256" key="1">
    <source>
        <dbReference type="ARBA" id="ARBA00004196"/>
    </source>
</evidence>
<dbReference type="PANTHER" id="PTHR47870">
    <property type="entry name" value="CYTOCHROME C-TYPE BIOGENESIS PROTEIN CCMH"/>
    <property type="match status" value="1"/>
</dbReference>
<evidence type="ECO:0000256" key="5">
    <source>
        <dbReference type="PROSITE-ProRule" id="PRU00339"/>
    </source>
</evidence>
<feature type="transmembrane region" description="Helical" evidence="6">
    <location>
        <begin position="88"/>
        <end position="109"/>
    </location>
</feature>